<dbReference type="InterPro" id="IPR050109">
    <property type="entry name" value="HTH-type_TetR-like_transc_reg"/>
</dbReference>
<dbReference type="InterPro" id="IPR001647">
    <property type="entry name" value="HTH_TetR"/>
</dbReference>
<dbReference type="PROSITE" id="PS50977">
    <property type="entry name" value="HTH_TETR_2"/>
    <property type="match status" value="1"/>
</dbReference>
<dbReference type="GO" id="GO:0003700">
    <property type="term" value="F:DNA-binding transcription factor activity"/>
    <property type="evidence" value="ECO:0007669"/>
    <property type="project" value="TreeGrafter"/>
</dbReference>
<gene>
    <name evidence="6" type="ORF">SAMN05661093_08423</name>
</gene>
<reference evidence="6 7" key="1">
    <citation type="submission" date="2017-04" db="EMBL/GenBank/DDBJ databases">
        <authorList>
            <person name="Afonso C.L."/>
            <person name="Miller P.J."/>
            <person name="Scott M.A."/>
            <person name="Spackman E."/>
            <person name="Goraichik I."/>
            <person name="Dimitrov K.M."/>
            <person name="Suarez D.L."/>
            <person name="Swayne D.E."/>
        </authorList>
    </citation>
    <scope>NUCLEOTIDE SEQUENCE [LARGE SCALE GENOMIC DNA]</scope>
    <source>
        <strain evidence="6 7">DSM 43828</strain>
    </source>
</reference>
<dbReference type="PANTHER" id="PTHR30055:SF151">
    <property type="entry name" value="TRANSCRIPTIONAL REGULATORY PROTEIN"/>
    <property type="match status" value="1"/>
</dbReference>
<name>A0A1Y5Y3H1_KIBAR</name>
<dbReference type="SUPFAM" id="SSF46689">
    <property type="entry name" value="Homeodomain-like"/>
    <property type="match status" value="1"/>
</dbReference>
<keyword evidence="3" id="KW-0804">Transcription</keyword>
<dbReference type="GO" id="GO:0000976">
    <property type="term" value="F:transcription cis-regulatory region binding"/>
    <property type="evidence" value="ECO:0007669"/>
    <property type="project" value="TreeGrafter"/>
</dbReference>
<dbReference type="Proteomes" id="UP000192674">
    <property type="component" value="Unassembled WGS sequence"/>
</dbReference>
<protein>
    <submittedName>
        <fullName evidence="6">Transcriptional regulator, TetR family</fullName>
    </submittedName>
</protein>
<evidence type="ECO:0000256" key="1">
    <source>
        <dbReference type="ARBA" id="ARBA00023015"/>
    </source>
</evidence>
<dbReference type="Pfam" id="PF02909">
    <property type="entry name" value="TetR_C_1"/>
    <property type="match status" value="1"/>
</dbReference>
<keyword evidence="2 4" id="KW-0238">DNA-binding</keyword>
<dbReference type="Gene3D" id="1.10.10.60">
    <property type="entry name" value="Homeodomain-like"/>
    <property type="match status" value="1"/>
</dbReference>
<dbReference type="GO" id="GO:0045892">
    <property type="term" value="P:negative regulation of DNA-templated transcription"/>
    <property type="evidence" value="ECO:0007669"/>
    <property type="project" value="InterPro"/>
</dbReference>
<dbReference type="InterPro" id="IPR036271">
    <property type="entry name" value="Tet_transcr_reg_TetR-rel_C_sf"/>
</dbReference>
<dbReference type="SUPFAM" id="SSF48498">
    <property type="entry name" value="Tetracyclin repressor-like, C-terminal domain"/>
    <property type="match status" value="1"/>
</dbReference>
<proteinExistence type="predicted"/>
<dbReference type="EMBL" id="FWXV01000010">
    <property type="protein sequence ID" value="SMD24322.1"/>
    <property type="molecule type" value="Genomic_DNA"/>
</dbReference>
<dbReference type="InterPro" id="IPR004111">
    <property type="entry name" value="Repressor_TetR_C"/>
</dbReference>
<evidence type="ECO:0000259" key="5">
    <source>
        <dbReference type="PROSITE" id="PS50977"/>
    </source>
</evidence>
<sequence>MTTVVEYSGSGDPARSLALMWRTAERPSRGAKPALTVARIVRAAIDVADGEGLVALSMRRVADQLGVGTMSLYTHVPGKGELLDLMLDTVYGETERPDMDGRPWRERLDQVARANLALYSRHPWLLHVATTRPPLGPNLIAKYDYELRAVADAGLAEIEMDAVLSLVLQYVHGAARVSVEKSQAERQTGMTDNDWWMAHQPFLAKIGDAAKYPLATAVGSAAGAAFDGTIDPGFAFEFGLSRLLDGIEVFVNRSADHPSRPGP</sequence>
<feature type="domain" description="HTH tetR-type" evidence="5">
    <location>
        <begin position="34"/>
        <end position="94"/>
    </location>
</feature>
<evidence type="ECO:0000256" key="2">
    <source>
        <dbReference type="ARBA" id="ARBA00023125"/>
    </source>
</evidence>
<dbReference type="Gene3D" id="1.10.357.10">
    <property type="entry name" value="Tetracycline Repressor, domain 2"/>
    <property type="match status" value="1"/>
</dbReference>
<evidence type="ECO:0000313" key="6">
    <source>
        <dbReference type="EMBL" id="SMD24322.1"/>
    </source>
</evidence>
<feature type="DNA-binding region" description="H-T-H motif" evidence="4">
    <location>
        <begin position="57"/>
        <end position="76"/>
    </location>
</feature>
<evidence type="ECO:0000313" key="7">
    <source>
        <dbReference type="Proteomes" id="UP000192674"/>
    </source>
</evidence>
<dbReference type="Pfam" id="PF00440">
    <property type="entry name" value="TetR_N"/>
    <property type="match status" value="1"/>
</dbReference>
<dbReference type="AlphaFoldDB" id="A0A1Y5Y3H1"/>
<organism evidence="6 7">
    <name type="scientific">Kibdelosporangium aridum</name>
    <dbReference type="NCBI Taxonomy" id="2030"/>
    <lineage>
        <taxon>Bacteria</taxon>
        <taxon>Bacillati</taxon>
        <taxon>Actinomycetota</taxon>
        <taxon>Actinomycetes</taxon>
        <taxon>Pseudonocardiales</taxon>
        <taxon>Pseudonocardiaceae</taxon>
        <taxon>Kibdelosporangium</taxon>
    </lineage>
</organism>
<keyword evidence="1" id="KW-0805">Transcription regulation</keyword>
<evidence type="ECO:0000256" key="3">
    <source>
        <dbReference type="ARBA" id="ARBA00023163"/>
    </source>
</evidence>
<keyword evidence="7" id="KW-1185">Reference proteome</keyword>
<dbReference type="PANTHER" id="PTHR30055">
    <property type="entry name" value="HTH-TYPE TRANSCRIPTIONAL REGULATOR RUTR"/>
    <property type="match status" value="1"/>
</dbReference>
<accession>A0A1Y5Y3H1</accession>
<evidence type="ECO:0000256" key="4">
    <source>
        <dbReference type="PROSITE-ProRule" id="PRU00335"/>
    </source>
</evidence>
<dbReference type="InterPro" id="IPR009057">
    <property type="entry name" value="Homeodomain-like_sf"/>
</dbReference>